<dbReference type="Proteomes" id="UP000800039">
    <property type="component" value="Unassembled WGS sequence"/>
</dbReference>
<dbReference type="InterPro" id="IPR053858">
    <property type="entry name" value="Arb2_dom"/>
</dbReference>
<dbReference type="GO" id="GO:0035197">
    <property type="term" value="F:siRNA binding"/>
    <property type="evidence" value="ECO:0007669"/>
    <property type="project" value="TreeGrafter"/>
</dbReference>
<dbReference type="RefSeq" id="XP_040783925.1">
    <property type="nucleotide sequence ID" value="XM_040930383.1"/>
</dbReference>
<dbReference type="AlphaFoldDB" id="A0A9P4G9I6"/>
<evidence type="ECO:0000313" key="4">
    <source>
        <dbReference type="Proteomes" id="UP000800039"/>
    </source>
</evidence>
<evidence type="ECO:0000313" key="3">
    <source>
        <dbReference type="EMBL" id="KAF1841362.1"/>
    </source>
</evidence>
<evidence type="ECO:0000256" key="1">
    <source>
        <dbReference type="SAM" id="Coils"/>
    </source>
</evidence>
<proteinExistence type="predicted"/>
<dbReference type="GO" id="GO:0005634">
    <property type="term" value="C:nucleus"/>
    <property type="evidence" value="ECO:0007669"/>
    <property type="project" value="TreeGrafter"/>
</dbReference>
<name>A0A9P4G9I6_9PLEO</name>
<dbReference type="PANTHER" id="PTHR21357:SF4">
    <property type="entry name" value="FAM172 FAMILY PROTEIN HOMOLOG CG10038"/>
    <property type="match status" value="1"/>
</dbReference>
<gene>
    <name evidence="3" type="ORF">K460DRAFT_318208</name>
</gene>
<comment type="caution">
    <text evidence="3">The sequence shown here is derived from an EMBL/GenBank/DDBJ whole genome shotgun (WGS) entry which is preliminary data.</text>
</comment>
<feature type="domain" description="Arb2" evidence="2">
    <location>
        <begin position="15"/>
        <end position="317"/>
    </location>
</feature>
<organism evidence="3 4">
    <name type="scientific">Cucurbitaria berberidis CBS 394.84</name>
    <dbReference type="NCBI Taxonomy" id="1168544"/>
    <lineage>
        <taxon>Eukaryota</taxon>
        <taxon>Fungi</taxon>
        <taxon>Dikarya</taxon>
        <taxon>Ascomycota</taxon>
        <taxon>Pezizomycotina</taxon>
        <taxon>Dothideomycetes</taxon>
        <taxon>Pleosporomycetidae</taxon>
        <taxon>Pleosporales</taxon>
        <taxon>Pleosporineae</taxon>
        <taxon>Cucurbitariaceae</taxon>
        <taxon>Cucurbitaria</taxon>
    </lineage>
</organism>
<dbReference type="OrthoDB" id="421951at2759"/>
<dbReference type="EMBL" id="ML976618">
    <property type="protein sequence ID" value="KAF1841362.1"/>
    <property type="molecule type" value="Genomic_DNA"/>
</dbReference>
<dbReference type="GO" id="GO:0031048">
    <property type="term" value="P:regulatory ncRNA-mediated heterochromatin formation"/>
    <property type="evidence" value="ECO:0007669"/>
    <property type="project" value="TreeGrafter"/>
</dbReference>
<keyword evidence="1" id="KW-0175">Coiled coil</keyword>
<protein>
    <recommendedName>
        <fullName evidence="2">Arb2 domain-containing protein</fullName>
    </recommendedName>
</protein>
<dbReference type="PANTHER" id="PTHR21357">
    <property type="entry name" value="FAM172 FAMILY PROTEIN HOMOLOG CG10038"/>
    <property type="match status" value="1"/>
</dbReference>
<feature type="coiled-coil region" evidence="1">
    <location>
        <begin position="512"/>
        <end position="539"/>
    </location>
</feature>
<keyword evidence="4" id="KW-1185">Reference proteome</keyword>
<sequence>MFRRQEDTLEPDPSFAADLKKLGFFINSVGQVRMIEAPEKPYLFHSTNNERVNEVLREAMQTCLREESEKRLSALGISRIYLPEFSATKPNGPHVPILAPPPEILRRRKRVVVLVNDALQDLGILAYGRLQHELGVNGGSVVNFVKEMLKRSVDEISTEKYESVFDDGHGYKDNEDIPALVIMNTGQLLYSHKHNKTMTMRSWSAMPRKSVVHDMVRIHEEENRVKGHRNPKEHIKSVFDEVLYNADRVASDAEIYIIAIEDGTDNVLNVLAEDFDKYGSRITAMALIHSLIDDSQIKDPRLRAFLHQRTRQWKYSDLTFDPLHCTSLPDDYEEDLEHKASRDGSSTAKPTIHISWSEDLPEPGHLSSITKALHRLAVTVTTSKKEIPTPVASDSDMEWSSGQSAICPTFAGGNNYVGECIFTNPAVQRTILSFFEDVAQDPGHYRNADIKIYTEAPQPTPENPLVLSADDSTALDSPSLPAEMTLEQAELDDARQNLIDMRIALDACPLNVQELEKGRERLMKKIQDKEFEIEALEKKALASGGLKAGEAMEKRENWKPQKEGPKVAFAGTMVDSELLKAAGMFDTAKLELEKIDEGDDQKAFI</sequence>
<evidence type="ECO:0000259" key="2">
    <source>
        <dbReference type="Pfam" id="PF22749"/>
    </source>
</evidence>
<reference evidence="3" key="1">
    <citation type="submission" date="2020-01" db="EMBL/GenBank/DDBJ databases">
        <authorList>
            <consortium name="DOE Joint Genome Institute"/>
            <person name="Haridas S."/>
            <person name="Albert R."/>
            <person name="Binder M."/>
            <person name="Bloem J."/>
            <person name="Labutti K."/>
            <person name="Salamov A."/>
            <person name="Andreopoulos B."/>
            <person name="Baker S.E."/>
            <person name="Barry K."/>
            <person name="Bills G."/>
            <person name="Bluhm B.H."/>
            <person name="Cannon C."/>
            <person name="Castanera R."/>
            <person name="Culley D.E."/>
            <person name="Daum C."/>
            <person name="Ezra D."/>
            <person name="Gonzalez J.B."/>
            <person name="Henrissat B."/>
            <person name="Kuo A."/>
            <person name="Liang C."/>
            <person name="Lipzen A."/>
            <person name="Lutzoni F."/>
            <person name="Magnuson J."/>
            <person name="Mondo S."/>
            <person name="Nolan M."/>
            <person name="Ohm R."/>
            <person name="Pangilinan J."/>
            <person name="Park H.-J."/>
            <person name="Ramirez L."/>
            <person name="Alfaro M."/>
            <person name="Sun H."/>
            <person name="Tritt A."/>
            <person name="Yoshinaga Y."/>
            <person name="Zwiers L.-H."/>
            <person name="Turgeon B.G."/>
            <person name="Goodwin S.B."/>
            <person name="Spatafora J.W."/>
            <person name="Crous P.W."/>
            <person name="Grigoriev I.V."/>
        </authorList>
    </citation>
    <scope>NUCLEOTIDE SEQUENCE</scope>
    <source>
        <strain evidence="3">CBS 394.84</strain>
    </source>
</reference>
<accession>A0A9P4G9I6</accession>
<dbReference type="Pfam" id="PF22749">
    <property type="entry name" value="Arb2"/>
    <property type="match status" value="1"/>
</dbReference>
<dbReference type="InterPro" id="IPR048263">
    <property type="entry name" value="Arb2"/>
</dbReference>
<dbReference type="GeneID" id="63847635"/>